<protein>
    <submittedName>
        <fullName evidence="2">Serine/threonine protein kinase</fullName>
    </submittedName>
</protein>
<name>A0A1I7XA40_HETBA</name>
<reference evidence="2" key="1">
    <citation type="submission" date="2016-11" db="UniProtKB">
        <authorList>
            <consortium name="WormBaseParasite"/>
        </authorList>
    </citation>
    <scope>IDENTIFICATION</scope>
</reference>
<proteinExistence type="predicted"/>
<organism evidence="1 2">
    <name type="scientific">Heterorhabditis bacteriophora</name>
    <name type="common">Entomopathogenic nematode worm</name>
    <dbReference type="NCBI Taxonomy" id="37862"/>
    <lineage>
        <taxon>Eukaryota</taxon>
        <taxon>Metazoa</taxon>
        <taxon>Ecdysozoa</taxon>
        <taxon>Nematoda</taxon>
        <taxon>Chromadorea</taxon>
        <taxon>Rhabditida</taxon>
        <taxon>Rhabditina</taxon>
        <taxon>Rhabditomorpha</taxon>
        <taxon>Strongyloidea</taxon>
        <taxon>Heterorhabditidae</taxon>
        <taxon>Heterorhabditis</taxon>
    </lineage>
</organism>
<evidence type="ECO:0000313" key="2">
    <source>
        <dbReference type="WBParaSite" id="Hba_14461"/>
    </source>
</evidence>
<keyword evidence="1" id="KW-1185">Reference proteome</keyword>
<dbReference type="Proteomes" id="UP000095283">
    <property type="component" value="Unplaced"/>
</dbReference>
<sequence>MPVELKPGYYTVELNRTVWAIPDYYENLTPVGTGAYGTCLVPFNLLFMHEELIGS</sequence>
<accession>A0A1I7XA40</accession>
<evidence type="ECO:0000313" key="1">
    <source>
        <dbReference type="Proteomes" id="UP000095283"/>
    </source>
</evidence>
<dbReference type="Gene3D" id="3.30.200.20">
    <property type="entry name" value="Phosphorylase Kinase, domain 1"/>
    <property type="match status" value="1"/>
</dbReference>
<dbReference type="WBParaSite" id="Hba_14461">
    <property type="protein sequence ID" value="Hba_14461"/>
    <property type="gene ID" value="Hba_14461"/>
</dbReference>
<dbReference type="AlphaFoldDB" id="A0A1I7XA40"/>